<proteinExistence type="predicted"/>
<evidence type="ECO:0000313" key="2">
    <source>
        <dbReference type="EMBL" id="RXJ52312.1"/>
    </source>
</evidence>
<gene>
    <name evidence="2" type="ORF">ESZ48_01020</name>
</gene>
<dbReference type="Proteomes" id="UP000289792">
    <property type="component" value="Unassembled WGS sequence"/>
</dbReference>
<dbReference type="Pfam" id="PF05016">
    <property type="entry name" value="ParE_toxin"/>
    <property type="match status" value="1"/>
</dbReference>
<organism evidence="2 3">
    <name type="scientific">Gelidibacter gilvus</name>
    <dbReference type="NCBI Taxonomy" id="59602"/>
    <lineage>
        <taxon>Bacteria</taxon>
        <taxon>Pseudomonadati</taxon>
        <taxon>Bacteroidota</taxon>
        <taxon>Flavobacteriia</taxon>
        <taxon>Flavobacteriales</taxon>
        <taxon>Flavobacteriaceae</taxon>
        <taxon>Gelidibacter</taxon>
    </lineage>
</organism>
<reference evidence="2 3" key="1">
    <citation type="submission" date="2019-01" db="EMBL/GenBank/DDBJ databases">
        <title>Genome sequence of the Antarctic species Gelidibacter gilvus ACAM 158(T).</title>
        <authorList>
            <person name="Bowman J.P."/>
        </authorList>
    </citation>
    <scope>NUCLEOTIDE SEQUENCE [LARGE SCALE GENOMIC DNA]</scope>
    <source>
        <strain evidence="2 3">IC158</strain>
    </source>
</reference>
<dbReference type="InterPro" id="IPR035093">
    <property type="entry name" value="RelE/ParE_toxin_dom_sf"/>
</dbReference>
<sequence>MSFLMKFSNESKLDLIEANTYYLAVSQELSAKFKLDVSETIDRITMNPEHFLKRYRHIKIVFTKVFPFGVHYLVEGDTVFIQRIMHQKRLYQ</sequence>
<dbReference type="EMBL" id="SDDZ01000001">
    <property type="protein sequence ID" value="RXJ52312.1"/>
    <property type="molecule type" value="Genomic_DNA"/>
</dbReference>
<protein>
    <submittedName>
        <fullName evidence="2">Type II toxin-antitoxin system RelE/ParE family toxin</fullName>
    </submittedName>
</protein>
<comment type="caution">
    <text evidence="2">The sequence shown here is derived from an EMBL/GenBank/DDBJ whole genome shotgun (WGS) entry which is preliminary data.</text>
</comment>
<dbReference type="InterPro" id="IPR007712">
    <property type="entry name" value="RelE/ParE_toxin"/>
</dbReference>
<evidence type="ECO:0000256" key="1">
    <source>
        <dbReference type="ARBA" id="ARBA00022649"/>
    </source>
</evidence>
<keyword evidence="1" id="KW-1277">Toxin-antitoxin system</keyword>
<keyword evidence="3" id="KW-1185">Reference proteome</keyword>
<name>A0A4Q0XJH3_9FLAO</name>
<accession>A0A4Q0XJH3</accession>
<dbReference type="OrthoDB" id="595476at2"/>
<dbReference type="Gene3D" id="3.30.2310.20">
    <property type="entry name" value="RelE-like"/>
    <property type="match status" value="1"/>
</dbReference>
<dbReference type="AlphaFoldDB" id="A0A4Q0XJH3"/>
<evidence type="ECO:0000313" key="3">
    <source>
        <dbReference type="Proteomes" id="UP000289792"/>
    </source>
</evidence>